<dbReference type="InterPro" id="IPR043502">
    <property type="entry name" value="DNA/RNA_pol_sf"/>
</dbReference>
<dbReference type="SMART" id="SM00486">
    <property type="entry name" value="POLBc"/>
    <property type="match status" value="1"/>
</dbReference>
<dbReference type="Pfam" id="PF00136">
    <property type="entry name" value="DNA_pol_B"/>
    <property type="match status" value="1"/>
</dbReference>
<dbReference type="InterPro" id="IPR050240">
    <property type="entry name" value="DNA_pol_type-B"/>
</dbReference>
<dbReference type="RefSeq" id="WP_109604922.1">
    <property type="nucleotide sequence ID" value="NZ_QGGI01000009.1"/>
</dbReference>
<keyword evidence="11" id="KW-1185">Reference proteome</keyword>
<evidence type="ECO:0000313" key="11">
    <source>
        <dbReference type="Proteomes" id="UP000245921"/>
    </source>
</evidence>
<dbReference type="Pfam" id="PF03104">
    <property type="entry name" value="DNA_pol_B_exo1"/>
    <property type="match status" value="1"/>
</dbReference>
<dbReference type="Gene3D" id="3.90.1600.10">
    <property type="entry name" value="Palm domain of DNA polymerase"/>
    <property type="match status" value="1"/>
</dbReference>
<dbReference type="Proteomes" id="UP000245921">
    <property type="component" value="Unassembled WGS sequence"/>
</dbReference>
<dbReference type="Gene3D" id="3.30.420.10">
    <property type="entry name" value="Ribonuclease H-like superfamily/Ribonuclease H"/>
    <property type="match status" value="1"/>
</dbReference>
<name>A0AA45HIQ5_9BACT</name>
<dbReference type="GO" id="GO:0000166">
    <property type="term" value="F:nucleotide binding"/>
    <property type="evidence" value="ECO:0007669"/>
    <property type="project" value="InterPro"/>
</dbReference>
<comment type="similarity">
    <text evidence="1">Belongs to the DNA polymerase type-B family.</text>
</comment>
<feature type="domain" description="DNA-directed DNA polymerase family B multifunctional" evidence="8">
    <location>
        <begin position="363"/>
        <end position="815"/>
    </location>
</feature>
<dbReference type="EMBL" id="QGGI01000009">
    <property type="protein sequence ID" value="PWJ92199.1"/>
    <property type="molecule type" value="Genomic_DNA"/>
</dbReference>
<comment type="catalytic activity">
    <reaction evidence="7">
        <text>DNA(n) + a 2'-deoxyribonucleoside 5'-triphosphate = DNA(n+1) + diphosphate</text>
        <dbReference type="Rhea" id="RHEA:22508"/>
        <dbReference type="Rhea" id="RHEA-COMP:17339"/>
        <dbReference type="Rhea" id="RHEA-COMP:17340"/>
        <dbReference type="ChEBI" id="CHEBI:33019"/>
        <dbReference type="ChEBI" id="CHEBI:61560"/>
        <dbReference type="ChEBI" id="CHEBI:173112"/>
        <dbReference type="EC" id="2.7.7.7"/>
    </reaction>
</comment>
<evidence type="ECO:0000256" key="4">
    <source>
        <dbReference type="ARBA" id="ARBA00022695"/>
    </source>
</evidence>
<evidence type="ECO:0000259" key="9">
    <source>
        <dbReference type="Pfam" id="PF03104"/>
    </source>
</evidence>
<evidence type="ECO:0000256" key="3">
    <source>
        <dbReference type="ARBA" id="ARBA00022679"/>
    </source>
</evidence>
<evidence type="ECO:0000259" key="8">
    <source>
        <dbReference type="Pfam" id="PF00136"/>
    </source>
</evidence>
<dbReference type="EC" id="2.7.7.7" evidence="2"/>
<evidence type="ECO:0000256" key="7">
    <source>
        <dbReference type="ARBA" id="ARBA00049244"/>
    </source>
</evidence>
<dbReference type="GO" id="GO:0003677">
    <property type="term" value="F:DNA binding"/>
    <property type="evidence" value="ECO:0007669"/>
    <property type="project" value="UniProtKB-KW"/>
</dbReference>
<sequence length="843" mass="99679">MRVTAIWQNNLTRNIYFKTGVNSKWIKKENNFNLLFEEKDLAIIKKILYINRLDKKYIKNVESGWKDVFNINIIRTVFNEKVSFYKFSKIIKEIEEKGKKIYGYNIMDIFEGEISDKISDKKIWYLDIEVEENENKSYNKNIPISISADGTIISIAYYDSYIKDYYALVLQPNINQNLKNTNNIKYFKREEDLLNYFNNLIKEQNPDIISGWYSDGFDIPYIINRARKFNIEISSIEKLKPFSSYKKLPGGFIYKNVIPGINLLDYMDLYKKFMLAQPNSYKLDNIAKFHDIKGKTEYKGFLNYRKDFEKFLAYIFRDVEILVELEKKLNLNSLICGLQSVIKIPLNMLMGNSITIDHYLQQFLLPQKQTFQRMSYGFQDSEADFEGAIVLQPEDKKYKNTIVLDYASLYPNTILTYNISPETLIYDKNYKGKHVDMGLILEEENKNYLPLKYTLEKEGVFPSLIRFLLKERLKYKSLKNNTPKDDPQYIKYDIKQSNYKILLNSMYGVIGTSRFPLHDKRVAASITAGSRSALKYMNKKLNNKKFENININKKIISFKTEVIYSDTDSSFNVIHTEENLNAKDLEDIGKFLASYINTNIAKELTINYSNTEEITQRCTFSVDVDKLFETVRFFGVKKRYFGHDFAKNIITHGVEIVRSDTPQSIKEILTDLFIKSLDEELKEEDLLEYFEKIKAMPIEDIAIYKNITKTDFSKYKTIPNHVRGVQIMQKIYNFQYKYEDRLLYYYIKYLNKKNYLIIENIFNINIKSSEPLISSCIESEHIEEFKKLIENKELEIDYYTFFEKNILSRLEQFSENIHIIQAVKSKLEKQEGITQKADQLRLF</sequence>
<keyword evidence="4" id="KW-0548">Nucleotidyltransferase</keyword>
<dbReference type="SUPFAM" id="SSF53098">
    <property type="entry name" value="Ribonuclease H-like"/>
    <property type="match status" value="1"/>
</dbReference>
<evidence type="ECO:0000256" key="1">
    <source>
        <dbReference type="ARBA" id="ARBA00005755"/>
    </source>
</evidence>
<dbReference type="GO" id="GO:0006261">
    <property type="term" value="P:DNA-templated DNA replication"/>
    <property type="evidence" value="ECO:0007669"/>
    <property type="project" value="TreeGrafter"/>
</dbReference>
<dbReference type="InterPro" id="IPR006134">
    <property type="entry name" value="DNA-dir_DNA_pol_B_multi_dom"/>
</dbReference>
<dbReference type="InterPro" id="IPR006172">
    <property type="entry name" value="DNA-dir_DNA_pol_B"/>
</dbReference>
<dbReference type="InterPro" id="IPR042087">
    <property type="entry name" value="DNA_pol_B_thumb"/>
</dbReference>
<dbReference type="Gene3D" id="3.30.342.10">
    <property type="entry name" value="DNA Polymerase, chain B, domain 1"/>
    <property type="match status" value="1"/>
</dbReference>
<evidence type="ECO:0000256" key="6">
    <source>
        <dbReference type="ARBA" id="ARBA00023125"/>
    </source>
</evidence>
<dbReference type="AlphaFoldDB" id="A0AA45HIQ5"/>
<dbReference type="InterPro" id="IPR012337">
    <property type="entry name" value="RNaseH-like_sf"/>
</dbReference>
<evidence type="ECO:0000313" key="10">
    <source>
        <dbReference type="EMBL" id="PWJ92199.1"/>
    </source>
</evidence>
<dbReference type="GO" id="GO:0003887">
    <property type="term" value="F:DNA-directed DNA polymerase activity"/>
    <property type="evidence" value="ECO:0007669"/>
    <property type="project" value="UniProtKB-KW"/>
</dbReference>
<dbReference type="PRINTS" id="PR00106">
    <property type="entry name" value="DNAPOLB"/>
</dbReference>
<feature type="domain" description="DNA-directed DNA polymerase family B exonuclease" evidence="9">
    <location>
        <begin position="119"/>
        <end position="286"/>
    </location>
</feature>
<keyword evidence="6" id="KW-0238">DNA-binding</keyword>
<dbReference type="InterPro" id="IPR023211">
    <property type="entry name" value="DNA_pol_palm_dom_sf"/>
</dbReference>
<dbReference type="Gene3D" id="1.10.287.690">
    <property type="entry name" value="Helix hairpin bin"/>
    <property type="match status" value="1"/>
</dbReference>
<dbReference type="Gene3D" id="1.10.132.60">
    <property type="entry name" value="DNA polymerase family B, C-terminal domain"/>
    <property type="match status" value="1"/>
</dbReference>
<evidence type="ECO:0000256" key="5">
    <source>
        <dbReference type="ARBA" id="ARBA00022932"/>
    </source>
</evidence>
<keyword evidence="3" id="KW-0808">Transferase</keyword>
<evidence type="ECO:0000256" key="2">
    <source>
        <dbReference type="ARBA" id="ARBA00012417"/>
    </source>
</evidence>
<organism evidence="10 11">
    <name type="scientific">Oceanotoga teriensis</name>
    <dbReference type="NCBI Taxonomy" id="515440"/>
    <lineage>
        <taxon>Bacteria</taxon>
        <taxon>Thermotogati</taxon>
        <taxon>Thermotogota</taxon>
        <taxon>Thermotogae</taxon>
        <taxon>Petrotogales</taxon>
        <taxon>Petrotogaceae</taxon>
        <taxon>Oceanotoga</taxon>
    </lineage>
</organism>
<dbReference type="PANTHER" id="PTHR10322">
    <property type="entry name" value="DNA POLYMERASE CATALYTIC SUBUNIT"/>
    <property type="match status" value="1"/>
</dbReference>
<dbReference type="InterPro" id="IPR006133">
    <property type="entry name" value="DNA-dir_DNA_pol_B_exonuc"/>
</dbReference>
<proteinExistence type="inferred from homology"/>
<dbReference type="SUPFAM" id="SSF56672">
    <property type="entry name" value="DNA/RNA polymerases"/>
    <property type="match status" value="1"/>
</dbReference>
<keyword evidence="5" id="KW-0239">DNA-directed DNA polymerase</keyword>
<protein>
    <recommendedName>
        <fullName evidence="2">DNA-directed DNA polymerase</fullName>
        <ecNumber evidence="2">2.7.7.7</ecNumber>
    </recommendedName>
</protein>
<reference evidence="10 11" key="1">
    <citation type="submission" date="2018-05" db="EMBL/GenBank/DDBJ databases">
        <title>Genomic Encyclopedia of Type Strains, Phase IV (KMG-IV): sequencing the most valuable type-strain genomes for metagenomic binning, comparative biology and taxonomic classification.</title>
        <authorList>
            <person name="Goeker M."/>
        </authorList>
    </citation>
    <scope>NUCLEOTIDE SEQUENCE [LARGE SCALE GENOMIC DNA]</scope>
    <source>
        <strain evidence="10 11">DSM 24906</strain>
    </source>
</reference>
<dbReference type="PANTHER" id="PTHR10322:SF23">
    <property type="entry name" value="DNA POLYMERASE DELTA CATALYTIC SUBUNIT"/>
    <property type="match status" value="1"/>
</dbReference>
<comment type="caution">
    <text evidence="10">The sequence shown here is derived from an EMBL/GenBank/DDBJ whole genome shotgun (WGS) entry which is preliminary data.</text>
</comment>
<dbReference type="InterPro" id="IPR036397">
    <property type="entry name" value="RNaseH_sf"/>
</dbReference>
<accession>A0AA45HIQ5</accession>
<gene>
    <name evidence="10" type="ORF">C7380_10982</name>
</gene>